<proteinExistence type="predicted"/>
<organism evidence="1 2">
    <name type="scientific">Thiothrix fructosivorans</name>
    <dbReference type="NCBI Taxonomy" id="111770"/>
    <lineage>
        <taxon>Bacteria</taxon>
        <taxon>Pseudomonadati</taxon>
        <taxon>Pseudomonadota</taxon>
        <taxon>Gammaproteobacteria</taxon>
        <taxon>Thiotrichales</taxon>
        <taxon>Thiotrichaceae</taxon>
        <taxon>Thiothrix</taxon>
    </lineage>
</organism>
<evidence type="ECO:0000313" key="2">
    <source>
        <dbReference type="Proteomes" id="UP000664466"/>
    </source>
</evidence>
<name>A0ABS3IEC5_9GAMM</name>
<accession>A0ABS3IEC5</accession>
<geneLocation type="plasmid" evidence="1">
    <name>pTfr153</name>
</geneLocation>
<protein>
    <submittedName>
        <fullName evidence="1">Uncharacterized protein</fullName>
    </submittedName>
</protein>
<dbReference type="EMBL" id="JAFMPM010000004">
    <property type="protein sequence ID" value="MBO0611376.1"/>
    <property type="molecule type" value="Genomic_DNA"/>
</dbReference>
<keyword evidence="2" id="KW-1185">Reference proteome</keyword>
<evidence type="ECO:0000313" key="1">
    <source>
        <dbReference type="EMBL" id="MBO0611376.1"/>
    </source>
</evidence>
<dbReference type="Proteomes" id="UP000664466">
    <property type="component" value="Unassembled WGS sequence"/>
</dbReference>
<dbReference type="RefSeq" id="WP_207249170.1">
    <property type="nucleotide sequence ID" value="NZ_JAFMPM010000004.1"/>
</dbReference>
<reference evidence="1 2" key="1">
    <citation type="submission" date="2021-03" db="EMBL/GenBank/DDBJ databases">
        <title>Draft genome and methylome analysis of Thiotrix fructosivoruns ATCC 49748.</title>
        <authorList>
            <person name="Fomenkov A."/>
            <person name="Grabovich M.Y."/>
            <person name="Roberts R.J."/>
        </authorList>
    </citation>
    <scope>NUCLEOTIDE SEQUENCE [LARGE SCALE GENOMIC DNA]</scope>
    <source>
        <strain evidence="1 2">ATCC 49748</strain>
        <plasmid evidence="1">pTfr153</plasmid>
    </source>
</reference>
<sequence length="138" mass="15235">MSGGYFDYKQAYLGYIADQLERDIAYNAIPYDGAIVEDGEKYYGHQLQPQTIEFMSCPPNALRNGRSRFSRLGFCHPAGSRGGTVTTDPVTASTGCFDATTRQLSCVIWVISWHSTTSVEEGIFRDALKTVCGCCKQP</sequence>
<comment type="caution">
    <text evidence="1">The sequence shown here is derived from an EMBL/GenBank/DDBJ whole genome shotgun (WGS) entry which is preliminary data.</text>
</comment>
<keyword evidence="1" id="KW-0614">Plasmid</keyword>
<gene>
    <name evidence="1" type="ORF">J1836_00280</name>
</gene>